<name>A0ACB0LAC8_TRIPR</name>
<sequence length="282" mass="32804">MSFSNRFLDEFKMNFKQFLLFQIFIALQCFHCSTMQVKQKKKSSNKWNCAVCNQKQSVRKVFAQGYKAKDIGTFVQSFNMSRKSLDDDQQWLHAGTLNHAPEYADGESEFPNDLNNNNKCTDWTVYLDNDDCRATERAEQEHHEDDFELLVVTELPKNMLKKRKLVDNSNSRSARHFKSPLFRNSQDVGEPVKDQGRITVLTESNSERNNIVTTANQRTQKCKQTINSSASKWNDYLTDDNLEFGFKRGFNSKDTSSSWNNDILEAITCEQRVEDDIHPDFM</sequence>
<comment type="caution">
    <text evidence="1">The sequence shown here is derived from an EMBL/GenBank/DDBJ whole genome shotgun (WGS) entry which is preliminary data.</text>
</comment>
<gene>
    <name evidence="1" type="ORF">MILVUS5_LOCUS31216</name>
</gene>
<evidence type="ECO:0000313" key="1">
    <source>
        <dbReference type="EMBL" id="CAJ2666412.1"/>
    </source>
</evidence>
<dbReference type="Proteomes" id="UP001177021">
    <property type="component" value="Unassembled WGS sequence"/>
</dbReference>
<reference evidence="1" key="1">
    <citation type="submission" date="2023-10" db="EMBL/GenBank/DDBJ databases">
        <authorList>
            <person name="Rodriguez Cubillos JULIANA M."/>
            <person name="De Vega J."/>
        </authorList>
    </citation>
    <scope>NUCLEOTIDE SEQUENCE</scope>
</reference>
<accession>A0ACB0LAC8</accession>
<protein>
    <submittedName>
        <fullName evidence="1">Uncharacterized protein</fullName>
    </submittedName>
</protein>
<dbReference type="EMBL" id="CASHSV030000513">
    <property type="protein sequence ID" value="CAJ2666412.1"/>
    <property type="molecule type" value="Genomic_DNA"/>
</dbReference>
<organism evidence="1 2">
    <name type="scientific">Trifolium pratense</name>
    <name type="common">Red clover</name>
    <dbReference type="NCBI Taxonomy" id="57577"/>
    <lineage>
        <taxon>Eukaryota</taxon>
        <taxon>Viridiplantae</taxon>
        <taxon>Streptophyta</taxon>
        <taxon>Embryophyta</taxon>
        <taxon>Tracheophyta</taxon>
        <taxon>Spermatophyta</taxon>
        <taxon>Magnoliopsida</taxon>
        <taxon>eudicotyledons</taxon>
        <taxon>Gunneridae</taxon>
        <taxon>Pentapetalae</taxon>
        <taxon>rosids</taxon>
        <taxon>fabids</taxon>
        <taxon>Fabales</taxon>
        <taxon>Fabaceae</taxon>
        <taxon>Papilionoideae</taxon>
        <taxon>50 kb inversion clade</taxon>
        <taxon>NPAAA clade</taxon>
        <taxon>Hologalegina</taxon>
        <taxon>IRL clade</taxon>
        <taxon>Trifolieae</taxon>
        <taxon>Trifolium</taxon>
    </lineage>
</organism>
<evidence type="ECO:0000313" key="2">
    <source>
        <dbReference type="Proteomes" id="UP001177021"/>
    </source>
</evidence>
<keyword evidence="2" id="KW-1185">Reference proteome</keyword>
<proteinExistence type="predicted"/>